<dbReference type="Gene3D" id="3.20.20.210">
    <property type="match status" value="1"/>
</dbReference>
<reference evidence="1 2" key="1">
    <citation type="journal article" date="2019" name="Nat. Med.">
        <title>A library of human gut bacterial isolates paired with longitudinal multiomics data enables mechanistic microbiome research.</title>
        <authorList>
            <person name="Poyet M."/>
            <person name="Groussin M."/>
            <person name="Gibbons S.M."/>
            <person name="Avila-Pacheco J."/>
            <person name="Jiang X."/>
            <person name="Kearney S.M."/>
            <person name="Perrotta A.R."/>
            <person name="Berdy B."/>
            <person name="Zhao S."/>
            <person name="Lieberman T.D."/>
            <person name="Swanson P.K."/>
            <person name="Smith M."/>
            <person name="Roesemann S."/>
            <person name="Alexander J.E."/>
            <person name="Rich S.A."/>
            <person name="Livny J."/>
            <person name="Vlamakis H."/>
            <person name="Clish C."/>
            <person name="Bullock K."/>
            <person name="Deik A."/>
            <person name="Scott J."/>
            <person name="Pierce K.A."/>
            <person name="Xavier R.J."/>
            <person name="Alm E.J."/>
        </authorList>
    </citation>
    <scope>NUCLEOTIDE SEQUENCE [LARGE SCALE GENOMIC DNA]</scope>
    <source>
        <strain evidence="1 2">BIOML-A4</strain>
    </source>
</reference>
<dbReference type="Proteomes" id="UP000472755">
    <property type="component" value="Unassembled WGS sequence"/>
</dbReference>
<comment type="caution">
    <text evidence="1">The sequence shown here is derived from an EMBL/GenBank/DDBJ whole genome shotgun (WGS) entry which is preliminary data.</text>
</comment>
<sequence>MNRDQEILTELAKEYREVALAGENEVRRALWKELNGLRECRPLIMMDQLPWHELNTDGSLTLQCQDADARIVEKSLRRQLYQAKYFPADKVFEPYLELPKIIVGCHYGIIRQEVTLASDEKNGVVSHSYVSQLRNEDDLENLKFPVIQVDEAKDKEHWEKISEMVSGVLPVRLSGVRMFNCGIWDGLVEAIGTDDFFFFFMDEPELLHKAAKRMVDIRQSLIDQLAEKQLFDAYEPTVHCTGAYTDELPQDKEKDVRPKDVWTFGLAQMLGSVSPQMFEEYEIEYVKPLLEQFGLVYYGCCEPLHNRIDSIRKIKNVRKISMSPWADVLAGAEHIHGDYVISRKPNPAYLASASFDAEVVRKELQETCRAAKENGCTCELILKDVSTVRYHPERLAQWHKIAVEVASEW</sequence>
<organism evidence="1 2">
    <name type="scientific">Ruthenibacterium lactatiformans</name>
    <dbReference type="NCBI Taxonomy" id="1550024"/>
    <lineage>
        <taxon>Bacteria</taxon>
        <taxon>Bacillati</taxon>
        <taxon>Bacillota</taxon>
        <taxon>Clostridia</taxon>
        <taxon>Eubacteriales</taxon>
        <taxon>Oscillospiraceae</taxon>
        <taxon>Ruthenibacterium</taxon>
    </lineage>
</organism>
<evidence type="ECO:0008006" key="3">
    <source>
        <dbReference type="Google" id="ProtNLM"/>
    </source>
</evidence>
<evidence type="ECO:0000313" key="2">
    <source>
        <dbReference type="Proteomes" id="UP000472755"/>
    </source>
</evidence>
<dbReference type="InterPro" id="IPR038071">
    <property type="entry name" value="UROD/MetE-like_sf"/>
</dbReference>
<evidence type="ECO:0000313" key="1">
    <source>
        <dbReference type="EMBL" id="MTS29173.1"/>
    </source>
</evidence>
<name>A0A6L6LWF3_9FIRM</name>
<dbReference type="RefSeq" id="WP_155202446.1">
    <property type="nucleotide sequence ID" value="NZ_WMZN01000061.1"/>
</dbReference>
<dbReference type="AlphaFoldDB" id="A0A6L6LWF3"/>
<accession>A0A6L6LWF3</accession>
<proteinExistence type="predicted"/>
<protein>
    <recommendedName>
        <fullName evidence="3">Uroporphyrinogen decarboxylase (URO-D) domain-containing protein</fullName>
    </recommendedName>
</protein>
<gene>
    <name evidence="1" type="ORF">GMD59_18095</name>
</gene>
<dbReference type="EMBL" id="WMZU01000055">
    <property type="protein sequence ID" value="MTS29173.1"/>
    <property type="molecule type" value="Genomic_DNA"/>
</dbReference>